<dbReference type="AlphaFoldDB" id="A0A944H9Y5"/>
<evidence type="ECO:0000313" key="4">
    <source>
        <dbReference type="Proteomes" id="UP000694660"/>
    </source>
</evidence>
<dbReference type="InterPro" id="IPR018389">
    <property type="entry name" value="DctP_fam"/>
</dbReference>
<feature type="signal peptide" evidence="2">
    <location>
        <begin position="1"/>
        <end position="26"/>
    </location>
</feature>
<proteinExistence type="predicted"/>
<dbReference type="Pfam" id="PF03480">
    <property type="entry name" value="DctP"/>
    <property type="match status" value="1"/>
</dbReference>
<keyword evidence="4" id="KW-1185">Reference proteome</keyword>
<accession>A0A944H9Y5</accession>
<dbReference type="GO" id="GO:0055085">
    <property type="term" value="P:transmembrane transport"/>
    <property type="evidence" value="ECO:0007669"/>
    <property type="project" value="InterPro"/>
</dbReference>
<comment type="caution">
    <text evidence="3">The sequence shown here is derived from an EMBL/GenBank/DDBJ whole genome shotgun (WGS) entry which is preliminary data.</text>
</comment>
<dbReference type="Proteomes" id="UP000694660">
    <property type="component" value="Unassembled WGS sequence"/>
</dbReference>
<dbReference type="PANTHER" id="PTHR33376:SF4">
    <property type="entry name" value="SIALIC ACID-BINDING PERIPLASMIC PROTEIN SIAP"/>
    <property type="match status" value="1"/>
</dbReference>
<dbReference type="InterPro" id="IPR038404">
    <property type="entry name" value="TRAP_DctP_sf"/>
</dbReference>
<evidence type="ECO:0000256" key="1">
    <source>
        <dbReference type="ARBA" id="ARBA00022729"/>
    </source>
</evidence>
<gene>
    <name evidence="3" type="ORF">I8J34_22465</name>
</gene>
<dbReference type="Gene3D" id="3.40.190.170">
    <property type="entry name" value="Bacterial extracellular solute-binding protein, family 7"/>
    <property type="match status" value="1"/>
</dbReference>
<sequence length="329" mass="35738">MSSFKFFRSALCATLASFGLSTAALAETTWDMPTPYPANNFHTENIQQFADEVAQATGGQLKITVHPGGALFKGPEIKRAVQAGQAQIGELLISSLSNEDPLYALDTVPFLASSYADAAKLWKVSRSAVESRLAKHGLKLLFAVPWPPQGIYTKSAVDSMSDLRNMKIRSYSPTVARMIRLMGGQPVTVQAADLTQALATGVVSANITSSSTGYDSKSWEQLSHYYDVQAWLPKNMVFVSQQVFDGLDSGTRDALLKAAAAAETRGWKVSEEKTAWYVDQLKQNGMKVLAPSDALRGDLKKVGDNMTEEWLERAGAEGKAILDAYRSAK</sequence>
<feature type="chain" id="PRO_5037650001" evidence="2">
    <location>
        <begin position="27"/>
        <end position="329"/>
    </location>
</feature>
<dbReference type="PANTHER" id="PTHR33376">
    <property type="match status" value="1"/>
</dbReference>
<organism evidence="3 4">
    <name type="scientific">Denitromonas iodatirespirans</name>
    <dbReference type="NCBI Taxonomy" id="2795389"/>
    <lineage>
        <taxon>Bacteria</taxon>
        <taxon>Pseudomonadati</taxon>
        <taxon>Pseudomonadota</taxon>
        <taxon>Betaproteobacteria</taxon>
        <taxon>Rhodocyclales</taxon>
        <taxon>Zoogloeaceae</taxon>
        <taxon>Denitromonas</taxon>
    </lineage>
</organism>
<keyword evidence="1 2" id="KW-0732">Signal</keyword>
<dbReference type="RefSeq" id="WP_214363879.1">
    <property type="nucleotide sequence ID" value="NZ_JAEKFT010000044.1"/>
</dbReference>
<evidence type="ECO:0000256" key="2">
    <source>
        <dbReference type="SAM" id="SignalP"/>
    </source>
</evidence>
<protein>
    <submittedName>
        <fullName evidence="3">TRAP transporter substrate-binding protein</fullName>
    </submittedName>
</protein>
<dbReference type="CDD" id="cd13602">
    <property type="entry name" value="PBP2_TRAP_BpDctp6_7"/>
    <property type="match status" value="1"/>
</dbReference>
<dbReference type="NCBIfam" id="NF037995">
    <property type="entry name" value="TRAP_S1"/>
    <property type="match status" value="1"/>
</dbReference>
<reference evidence="4" key="1">
    <citation type="journal article" date="2022" name="ISME J.">
        <title>Genetic and phylogenetic analysis of dissimilatory iodate-reducing bacteria identifies potential niches across the world's oceans.</title>
        <authorList>
            <person name="Reyes-Umana V."/>
            <person name="Henning Z."/>
            <person name="Lee K."/>
            <person name="Barnum T.P."/>
            <person name="Coates J.D."/>
        </authorList>
    </citation>
    <scope>NUCLEOTIDE SEQUENCE [LARGE SCALE GENOMIC DNA]</scope>
    <source>
        <strain evidence="4">IR12</strain>
    </source>
</reference>
<name>A0A944H9Y5_DENI1</name>
<evidence type="ECO:0000313" key="3">
    <source>
        <dbReference type="EMBL" id="MBT0963953.1"/>
    </source>
</evidence>
<dbReference type="EMBL" id="JAEKFT010000044">
    <property type="protein sequence ID" value="MBT0963953.1"/>
    <property type="molecule type" value="Genomic_DNA"/>
</dbReference>